<organism evidence="5 6">
    <name type="scientific">Hymenobacter ruricola</name>
    <dbReference type="NCBI Taxonomy" id="2791023"/>
    <lineage>
        <taxon>Bacteria</taxon>
        <taxon>Pseudomonadati</taxon>
        <taxon>Bacteroidota</taxon>
        <taxon>Cytophagia</taxon>
        <taxon>Cytophagales</taxon>
        <taxon>Hymenobacteraceae</taxon>
        <taxon>Hymenobacter</taxon>
    </lineage>
</organism>
<dbReference type="PANTHER" id="PTHR34069:SF2">
    <property type="entry name" value="BETA-KETOACYL-[ACYL-CARRIER-PROTEIN] SYNTHASE III"/>
    <property type="match status" value="1"/>
</dbReference>
<dbReference type="InterPro" id="IPR013747">
    <property type="entry name" value="ACP_syn_III_C"/>
</dbReference>
<dbReference type="Pfam" id="PF08545">
    <property type="entry name" value="ACP_syn_III"/>
    <property type="match status" value="1"/>
</dbReference>
<dbReference type="CDD" id="cd00830">
    <property type="entry name" value="KAS_III"/>
    <property type="match status" value="1"/>
</dbReference>
<gene>
    <name evidence="5" type="ORF">I2H31_09165</name>
</gene>
<protein>
    <submittedName>
        <fullName evidence="5">3-oxoacyl-ACP synthase</fullName>
    </submittedName>
</protein>
<proteinExistence type="predicted"/>
<dbReference type="InterPro" id="IPR016039">
    <property type="entry name" value="Thiolase-like"/>
</dbReference>
<reference evidence="5 6" key="1">
    <citation type="submission" date="2020-11" db="EMBL/GenBank/DDBJ databases">
        <authorList>
            <person name="Kim M.K."/>
        </authorList>
    </citation>
    <scope>NUCLEOTIDE SEQUENCE [LARGE SCALE GENOMIC DNA]</scope>
    <source>
        <strain evidence="5 6">BT662</strain>
    </source>
</reference>
<evidence type="ECO:0000256" key="2">
    <source>
        <dbReference type="ARBA" id="ARBA00023315"/>
    </source>
</evidence>
<keyword evidence="1" id="KW-0808">Transferase</keyword>
<sequence length="332" mass="34355">MNISYPVRLLGTGAYLPARQVTSASLDAEYQRPAGATERLGGVRHRHFAAPPETSTFMAAEALRQALAAAGLAATELDLLLATSVLPEQPMPTNAVLVHRAVGLSPHATCFDVNGSCLGFLHALETASAGLAAGRYAYAAIVASEVASKGLNWNSAETSALFGDGAAAVVLGPATPADGSAVLGLSFETHSQGAELCQIAAGGTRYNAVTPPPTPEDYLFRMDGPGVFRLASGVFPAFLDRLLLATGQPRAALDCIIPHQASYLGLRFLTQRLGLDPERVVQILPTHGNQVSASLPSTLHAAVSSGRLRRGQLGLLLGTGAGISLGAALLRY</sequence>
<keyword evidence="2" id="KW-0012">Acyltransferase</keyword>
<feature type="domain" description="Beta-ketoacyl-[acyl-carrier-protein] synthase III C-terminal" evidence="3">
    <location>
        <begin position="250"/>
        <end position="332"/>
    </location>
</feature>
<evidence type="ECO:0000313" key="5">
    <source>
        <dbReference type="EMBL" id="MBF9221273.1"/>
    </source>
</evidence>
<accession>A0ABS0I2V5</accession>
<keyword evidence="6" id="KW-1185">Reference proteome</keyword>
<evidence type="ECO:0000256" key="1">
    <source>
        <dbReference type="ARBA" id="ARBA00022679"/>
    </source>
</evidence>
<comment type="caution">
    <text evidence="5">The sequence shown here is derived from an EMBL/GenBank/DDBJ whole genome shotgun (WGS) entry which is preliminary data.</text>
</comment>
<dbReference type="Gene3D" id="3.40.47.10">
    <property type="match status" value="1"/>
</dbReference>
<dbReference type="PANTHER" id="PTHR34069">
    <property type="entry name" value="3-OXOACYL-[ACYL-CARRIER-PROTEIN] SYNTHASE 3"/>
    <property type="match status" value="1"/>
</dbReference>
<evidence type="ECO:0000259" key="3">
    <source>
        <dbReference type="Pfam" id="PF08541"/>
    </source>
</evidence>
<dbReference type="EMBL" id="JADQDM010000003">
    <property type="protein sequence ID" value="MBF9221273.1"/>
    <property type="molecule type" value="Genomic_DNA"/>
</dbReference>
<name>A0ABS0I2V5_9BACT</name>
<dbReference type="SUPFAM" id="SSF53901">
    <property type="entry name" value="Thiolase-like"/>
    <property type="match status" value="1"/>
</dbReference>
<dbReference type="InterPro" id="IPR013751">
    <property type="entry name" value="ACP_syn_III_N"/>
</dbReference>
<dbReference type="Pfam" id="PF08541">
    <property type="entry name" value="ACP_syn_III_C"/>
    <property type="match status" value="1"/>
</dbReference>
<feature type="domain" description="Beta-ketoacyl-[acyl-carrier-protein] synthase III N-terminal" evidence="4">
    <location>
        <begin position="111"/>
        <end position="189"/>
    </location>
</feature>
<evidence type="ECO:0000313" key="6">
    <source>
        <dbReference type="Proteomes" id="UP000618931"/>
    </source>
</evidence>
<evidence type="ECO:0000259" key="4">
    <source>
        <dbReference type="Pfam" id="PF08545"/>
    </source>
</evidence>
<dbReference type="Proteomes" id="UP000618931">
    <property type="component" value="Unassembled WGS sequence"/>
</dbReference>
<dbReference type="RefSeq" id="WP_196292722.1">
    <property type="nucleotide sequence ID" value="NZ_JADQDM010000003.1"/>
</dbReference>